<evidence type="ECO:0000313" key="8">
    <source>
        <dbReference type="EMBL" id="KAK9754059.1"/>
    </source>
</evidence>
<feature type="domain" description="Major facilitator superfamily (MFS) profile" evidence="7">
    <location>
        <begin position="130"/>
        <end position="590"/>
    </location>
</feature>
<dbReference type="PROSITE" id="PS00216">
    <property type="entry name" value="SUGAR_TRANSPORT_1"/>
    <property type="match status" value="1"/>
</dbReference>
<keyword evidence="2 6" id="KW-0812">Transmembrane</keyword>
<dbReference type="PANTHER" id="PTHR48021:SF32">
    <property type="entry name" value="FACILITATED TREHALOSE TRANSPORTER TRET1-2 HOMOLOG-LIKE PROTEIN"/>
    <property type="match status" value="1"/>
</dbReference>
<feature type="transmembrane region" description="Helical" evidence="6">
    <location>
        <begin position="170"/>
        <end position="187"/>
    </location>
</feature>
<protein>
    <submittedName>
        <fullName evidence="8">Sugar transporter</fullName>
    </submittedName>
</protein>
<evidence type="ECO:0000256" key="5">
    <source>
        <dbReference type="ARBA" id="ARBA00023180"/>
    </source>
</evidence>
<feature type="transmembrane region" description="Helical" evidence="6">
    <location>
        <begin position="500"/>
        <end position="523"/>
    </location>
</feature>
<keyword evidence="3 6" id="KW-1133">Transmembrane helix</keyword>
<evidence type="ECO:0000313" key="9">
    <source>
        <dbReference type="Proteomes" id="UP001458880"/>
    </source>
</evidence>
<evidence type="ECO:0000256" key="1">
    <source>
        <dbReference type="ARBA" id="ARBA00004141"/>
    </source>
</evidence>
<dbReference type="PROSITE" id="PS50850">
    <property type="entry name" value="MFS"/>
    <property type="match status" value="1"/>
</dbReference>
<keyword evidence="9" id="KW-1185">Reference proteome</keyword>
<feature type="transmembrane region" description="Helical" evidence="6">
    <location>
        <begin position="395"/>
        <end position="417"/>
    </location>
</feature>
<dbReference type="InterPro" id="IPR005829">
    <property type="entry name" value="Sugar_transporter_CS"/>
</dbReference>
<feature type="transmembrane region" description="Helical" evidence="6">
    <location>
        <begin position="99"/>
        <end position="117"/>
    </location>
</feature>
<comment type="subcellular location">
    <subcellularLocation>
        <location evidence="1">Membrane</location>
        <topology evidence="1">Multi-pass membrane protein</topology>
    </subcellularLocation>
</comment>
<dbReference type="InterPro" id="IPR003663">
    <property type="entry name" value="Sugar/inositol_transpt"/>
</dbReference>
<feature type="transmembrane region" description="Helical" evidence="6">
    <location>
        <begin position="129"/>
        <end position="150"/>
    </location>
</feature>
<dbReference type="PANTHER" id="PTHR48021">
    <property type="match status" value="1"/>
</dbReference>
<dbReference type="Proteomes" id="UP001458880">
    <property type="component" value="Unassembled WGS sequence"/>
</dbReference>
<sequence>MYSRCTYMSLELDDMEERETTALNKPIKSIDQHNINILTNNNSISRSLSWKDAVKQSVAAIIAHSLVIQAGINMAYSAVLLPQLFAEDTDIKITMSESTWIASIVTLALPPGALAVGPLMDKFGRKKSVAAIIAHSLVIQAGINMAYSAVLLPQLFADDTDIKITMSESTWIASIVTLALPPGALAVGPLMDKFGRKKVCMLTSLPFMCSWILQSRSTEVWHMYLARILAGIAAGLSTVSTVYVSEIAHPNFRPMLLSLNSVFVSPMLLSLNSVFVSFGILITCVFGALFDWRTMALIYCGISAFSFCALFFVPESPHWLVSFKNDTSSAAKSLKWTYPKQAVFEAQYDIFIESRQKPKVIEPVQGQDEFSAILCLKKLNNYVKIYRDATIYKPLAILFTLFCLQQLSGCYVIIFYAVDLFRKIGGGGDFQRGIDAFVALVLFGTIRFVMSIVATILSKKIGRRTLLMTSGVGMSLTSLNRTANSVNDIRRWDRAEGDNITLICVLGYVCFSAIGFLMIPWTLVGELLPVRVRGVLSGVLVAIAYVFMFGIVKVFPYVLERFRVQVIFFGISSLNLIAVLFVFVFVPETFGKTFAEIERYFIVFSDTSKKLWSAFTEAVPAFKGPESPKKLWSAFTEAVPAFKGPESPNWMTENRPWMLPPVTST</sequence>
<keyword evidence="4 6" id="KW-0472">Membrane</keyword>
<dbReference type="InterPro" id="IPR005828">
    <property type="entry name" value="MFS_sugar_transport-like"/>
</dbReference>
<feature type="transmembrane region" description="Helical" evidence="6">
    <location>
        <begin position="535"/>
        <end position="559"/>
    </location>
</feature>
<comment type="caution">
    <text evidence="8">The sequence shown here is derived from an EMBL/GenBank/DDBJ whole genome shotgun (WGS) entry which is preliminary data.</text>
</comment>
<evidence type="ECO:0000256" key="3">
    <source>
        <dbReference type="ARBA" id="ARBA00022989"/>
    </source>
</evidence>
<dbReference type="PRINTS" id="PR00171">
    <property type="entry name" value="SUGRTRNSPORT"/>
</dbReference>
<feature type="transmembrane region" description="Helical" evidence="6">
    <location>
        <begin position="437"/>
        <end position="458"/>
    </location>
</feature>
<keyword evidence="8" id="KW-0813">Transport</keyword>
<feature type="transmembrane region" description="Helical" evidence="6">
    <location>
        <begin position="566"/>
        <end position="586"/>
    </location>
</feature>
<feature type="transmembrane region" description="Helical" evidence="6">
    <location>
        <begin position="221"/>
        <end position="245"/>
    </location>
</feature>
<keyword evidence="5" id="KW-0325">Glycoprotein</keyword>
<evidence type="ECO:0000259" key="7">
    <source>
        <dbReference type="PROSITE" id="PS50850"/>
    </source>
</evidence>
<dbReference type="GO" id="GO:0016020">
    <property type="term" value="C:membrane"/>
    <property type="evidence" value="ECO:0007669"/>
    <property type="project" value="UniProtKB-SubCell"/>
</dbReference>
<dbReference type="InterPro" id="IPR020846">
    <property type="entry name" value="MFS_dom"/>
</dbReference>
<dbReference type="Pfam" id="PF00083">
    <property type="entry name" value="Sugar_tr"/>
    <property type="match status" value="1"/>
</dbReference>
<organism evidence="8 9">
    <name type="scientific">Popillia japonica</name>
    <name type="common">Japanese beetle</name>
    <dbReference type="NCBI Taxonomy" id="7064"/>
    <lineage>
        <taxon>Eukaryota</taxon>
        <taxon>Metazoa</taxon>
        <taxon>Ecdysozoa</taxon>
        <taxon>Arthropoda</taxon>
        <taxon>Hexapoda</taxon>
        <taxon>Insecta</taxon>
        <taxon>Pterygota</taxon>
        <taxon>Neoptera</taxon>
        <taxon>Endopterygota</taxon>
        <taxon>Coleoptera</taxon>
        <taxon>Polyphaga</taxon>
        <taxon>Scarabaeiformia</taxon>
        <taxon>Scarabaeidae</taxon>
        <taxon>Rutelinae</taxon>
        <taxon>Popillia</taxon>
    </lineage>
</organism>
<dbReference type="EMBL" id="JASPKY010000009">
    <property type="protein sequence ID" value="KAK9754059.1"/>
    <property type="molecule type" value="Genomic_DNA"/>
</dbReference>
<dbReference type="SUPFAM" id="SSF103473">
    <property type="entry name" value="MFS general substrate transporter"/>
    <property type="match status" value="2"/>
</dbReference>
<name>A0AAW1N667_POPJA</name>
<reference evidence="8 9" key="1">
    <citation type="journal article" date="2024" name="BMC Genomics">
        <title>De novo assembly and annotation of Popillia japonica's genome with initial clues to its potential as an invasive pest.</title>
        <authorList>
            <person name="Cucini C."/>
            <person name="Boschi S."/>
            <person name="Funari R."/>
            <person name="Cardaioli E."/>
            <person name="Iannotti N."/>
            <person name="Marturano G."/>
            <person name="Paoli F."/>
            <person name="Bruttini M."/>
            <person name="Carapelli A."/>
            <person name="Frati F."/>
            <person name="Nardi F."/>
        </authorList>
    </citation>
    <scope>NUCLEOTIDE SEQUENCE [LARGE SCALE GENOMIC DNA]</scope>
    <source>
        <strain evidence="8">DMR45628</strain>
    </source>
</reference>
<evidence type="ECO:0000256" key="6">
    <source>
        <dbReference type="SAM" id="Phobius"/>
    </source>
</evidence>
<feature type="transmembrane region" description="Helical" evidence="6">
    <location>
        <begin position="58"/>
        <end position="79"/>
    </location>
</feature>
<dbReference type="InterPro" id="IPR050549">
    <property type="entry name" value="MFS_Trehalose_Transporter"/>
</dbReference>
<evidence type="ECO:0000256" key="2">
    <source>
        <dbReference type="ARBA" id="ARBA00022692"/>
    </source>
</evidence>
<gene>
    <name evidence="8" type="ORF">QE152_g1493</name>
</gene>
<accession>A0AAW1N667</accession>
<feature type="transmembrane region" description="Helical" evidence="6">
    <location>
        <begin position="257"/>
        <end position="290"/>
    </location>
</feature>
<dbReference type="AlphaFoldDB" id="A0AAW1N667"/>
<dbReference type="FunFam" id="1.20.1250.20:FF:000249">
    <property type="entry name" value="facilitated trehalose transporter Tret1"/>
    <property type="match status" value="1"/>
</dbReference>
<proteinExistence type="predicted"/>
<dbReference type="GO" id="GO:0022857">
    <property type="term" value="F:transmembrane transporter activity"/>
    <property type="evidence" value="ECO:0007669"/>
    <property type="project" value="InterPro"/>
</dbReference>
<evidence type="ECO:0000256" key="4">
    <source>
        <dbReference type="ARBA" id="ARBA00023136"/>
    </source>
</evidence>
<dbReference type="Gene3D" id="1.20.1250.20">
    <property type="entry name" value="MFS general substrate transporter like domains"/>
    <property type="match status" value="2"/>
</dbReference>
<keyword evidence="8" id="KW-0762">Sugar transport</keyword>
<dbReference type="InterPro" id="IPR036259">
    <property type="entry name" value="MFS_trans_sf"/>
</dbReference>